<dbReference type="InterPro" id="IPR011701">
    <property type="entry name" value="MFS"/>
</dbReference>
<dbReference type="Pfam" id="PF07690">
    <property type="entry name" value="MFS_1"/>
    <property type="match status" value="1"/>
</dbReference>
<reference evidence="8" key="1">
    <citation type="submission" date="2016-10" db="EMBL/GenBank/DDBJ databases">
        <authorList>
            <person name="Varghese N."/>
            <person name="Submissions S."/>
        </authorList>
    </citation>
    <scope>NUCLEOTIDE SEQUENCE [LARGE SCALE GENOMIC DNA]</scope>
    <source>
        <strain evidence="8">DSM 14807</strain>
    </source>
</reference>
<dbReference type="PIRSF" id="PIRSF002808">
    <property type="entry name" value="Hexose_phosphate_transp"/>
    <property type="match status" value="1"/>
</dbReference>
<gene>
    <name evidence="7" type="ORF">SAMN05660895_0399</name>
</gene>
<dbReference type="PROSITE" id="PS50850">
    <property type="entry name" value="MFS"/>
    <property type="match status" value="1"/>
</dbReference>
<keyword evidence="3 5" id="KW-1133">Transmembrane helix</keyword>
<protein>
    <submittedName>
        <fullName evidence="7">MFS transporter, ACS family, hexuronate transporter</fullName>
    </submittedName>
</protein>
<evidence type="ECO:0000256" key="1">
    <source>
        <dbReference type="ARBA" id="ARBA00004141"/>
    </source>
</evidence>
<dbReference type="RefSeq" id="WP_092456994.1">
    <property type="nucleotide sequence ID" value="NZ_FPCJ01000001.1"/>
</dbReference>
<feature type="transmembrane region" description="Helical" evidence="5">
    <location>
        <begin position="281"/>
        <end position="303"/>
    </location>
</feature>
<feature type="transmembrane region" description="Helical" evidence="5">
    <location>
        <begin position="113"/>
        <end position="135"/>
    </location>
</feature>
<dbReference type="Proteomes" id="UP000199537">
    <property type="component" value="Unassembled WGS sequence"/>
</dbReference>
<dbReference type="GO" id="GO:0015134">
    <property type="term" value="F:hexuronate transmembrane transporter activity"/>
    <property type="evidence" value="ECO:0007669"/>
    <property type="project" value="TreeGrafter"/>
</dbReference>
<dbReference type="CDD" id="cd17319">
    <property type="entry name" value="MFS_ExuT_GudP_like"/>
    <property type="match status" value="1"/>
</dbReference>
<dbReference type="InterPro" id="IPR036259">
    <property type="entry name" value="MFS_trans_sf"/>
</dbReference>
<dbReference type="PANTHER" id="PTHR11662:SF285">
    <property type="entry name" value="HEXURONATE TRANSPORTER"/>
    <property type="match status" value="1"/>
</dbReference>
<dbReference type="InterPro" id="IPR020846">
    <property type="entry name" value="MFS_dom"/>
</dbReference>
<evidence type="ECO:0000313" key="7">
    <source>
        <dbReference type="EMBL" id="SFV28744.1"/>
    </source>
</evidence>
<evidence type="ECO:0000313" key="8">
    <source>
        <dbReference type="Proteomes" id="UP000199537"/>
    </source>
</evidence>
<feature type="transmembrane region" description="Helical" evidence="5">
    <location>
        <begin position="374"/>
        <end position="393"/>
    </location>
</feature>
<feature type="transmembrane region" description="Helical" evidence="5">
    <location>
        <begin position="405"/>
        <end position="427"/>
    </location>
</feature>
<feature type="domain" description="Major facilitator superfamily (MFS) profile" evidence="6">
    <location>
        <begin position="22"/>
        <end position="431"/>
    </location>
</feature>
<keyword evidence="2 5" id="KW-0812">Transmembrane</keyword>
<keyword evidence="4 5" id="KW-0472">Membrane</keyword>
<dbReference type="AlphaFoldDB" id="A0A1I7N250"/>
<evidence type="ECO:0000256" key="3">
    <source>
        <dbReference type="ARBA" id="ARBA00022989"/>
    </source>
</evidence>
<feature type="transmembrane region" description="Helical" evidence="5">
    <location>
        <begin position="179"/>
        <end position="200"/>
    </location>
</feature>
<evidence type="ECO:0000256" key="2">
    <source>
        <dbReference type="ARBA" id="ARBA00022692"/>
    </source>
</evidence>
<feature type="transmembrane region" description="Helical" evidence="5">
    <location>
        <begin position="147"/>
        <end position="173"/>
    </location>
</feature>
<dbReference type="PANTHER" id="PTHR11662">
    <property type="entry name" value="SOLUTE CARRIER FAMILY 17"/>
    <property type="match status" value="1"/>
</dbReference>
<evidence type="ECO:0000256" key="5">
    <source>
        <dbReference type="SAM" id="Phobius"/>
    </source>
</evidence>
<dbReference type="Gene3D" id="1.20.1250.20">
    <property type="entry name" value="MFS general substrate transporter like domains"/>
    <property type="match status" value="2"/>
</dbReference>
<organism evidence="7 8">
    <name type="scientific">Thermoflavifilum thermophilum</name>
    <dbReference type="NCBI Taxonomy" id="1393122"/>
    <lineage>
        <taxon>Bacteria</taxon>
        <taxon>Pseudomonadati</taxon>
        <taxon>Bacteroidota</taxon>
        <taxon>Chitinophagia</taxon>
        <taxon>Chitinophagales</taxon>
        <taxon>Chitinophagaceae</taxon>
        <taxon>Thermoflavifilum</taxon>
    </lineage>
</organism>
<evidence type="ECO:0000256" key="4">
    <source>
        <dbReference type="ARBA" id="ARBA00023136"/>
    </source>
</evidence>
<dbReference type="GO" id="GO:0016020">
    <property type="term" value="C:membrane"/>
    <property type="evidence" value="ECO:0007669"/>
    <property type="project" value="UniProtKB-SubCell"/>
</dbReference>
<feature type="transmembrane region" description="Helical" evidence="5">
    <location>
        <begin position="315"/>
        <end position="332"/>
    </location>
</feature>
<evidence type="ECO:0000259" key="6">
    <source>
        <dbReference type="PROSITE" id="PS50850"/>
    </source>
</evidence>
<feature type="transmembrane region" description="Helical" evidence="5">
    <location>
        <begin position="338"/>
        <end position="362"/>
    </location>
</feature>
<feature type="transmembrane region" description="Helical" evidence="5">
    <location>
        <begin position="20"/>
        <end position="40"/>
    </location>
</feature>
<keyword evidence="8" id="KW-1185">Reference proteome</keyword>
<feature type="transmembrane region" description="Helical" evidence="5">
    <location>
        <begin position="60"/>
        <end position="81"/>
    </location>
</feature>
<dbReference type="InterPro" id="IPR000849">
    <property type="entry name" value="Sugar_P_transporter"/>
</dbReference>
<dbReference type="EMBL" id="FPCJ01000001">
    <property type="protein sequence ID" value="SFV28744.1"/>
    <property type="molecule type" value="Genomic_DNA"/>
</dbReference>
<dbReference type="STRING" id="1393122.SAMN05660895_0399"/>
<accession>A0A1I7N250</accession>
<dbReference type="OrthoDB" id="9781156at2"/>
<proteinExistence type="predicted"/>
<comment type="subcellular location">
    <subcellularLocation>
        <location evidence="1">Membrane</location>
        <topology evidence="1">Multi-pass membrane protein</topology>
    </subcellularLocation>
</comment>
<dbReference type="SUPFAM" id="SSF103473">
    <property type="entry name" value="MFS general substrate transporter"/>
    <property type="match status" value="1"/>
</dbReference>
<feature type="transmembrane region" description="Helical" evidence="5">
    <location>
        <begin position="88"/>
        <end position="107"/>
    </location>
</feature>
<dbReference type="InterPro" id="IPR050382">
    <property type="entry name" value="MFS_Na/Anion_cotransporter"/>
</dbReference>
<feature type="transmembrane region" description="Helical" evidence="5">
    <location>
        <begin position="242"/>
        <end position="261"/>
    </location>
</feature>
<name>A0A1I7N250_9BACT</name>
<sequence length="450" mass="50340">MSLEPRVADTLAEKVRPFRWRILALLFIATTINYMDRSIIGVLGPTLRDYIFHWSNTQYSYINISFMIAYAVGMLIMGGIIDRVGTRAGYAISIGIWSFFSLMHAFVNRTMGWIGFAVARFGLGIGESGNFPACIKTVAEWFPKKERALATGIFNAGSNVGAVLAPLVIPLIVSNTGRHWQYAFCVTFVFSMIWVIIWLTTYRKPEKHRKVSKQELSYILSDSEAESDERISWWRVLPLRETWAFAVAKLPDAVWWFYLFWGGFFLNHQFGLELKGLALPLIIIYLMADLGSIFGGWLSSFFIKKKHWPINRARKTAMLICGIIILPVVFATQTHNEWIAVFLIGLAAGGHQAWSANAFTLASDVFPKKATASVVGIGGMIGALASVAANFGLGHVLDQSEKSGYFVAFLVAGSLYLVALFFIHLIMPHMTPRDEQLQYVSSAKTEKTDS</sequence>